<sequence length="167" mass="19131">MDTLYLRRYRQSDHALRVPTSIATTAQSTTSDSNVYHWHIYFCLGEESVLFDIIPGADLRTGVLMILSQDTARTTCADALEYATQPTSSDFTIQNYIDLFIEKRLDKYIYTDTGSGCRWWCTTVLEKLEEAQLIPKGSTTDFLEWVNAKAHELPSKIPMPVRKGQFY</sequence>
<dbReference type="AlphaFoldDB" id="A0AAW0GF34"/>
<accession>A0AAW0GF34</accession>
<evidence type="ECO:0000313" key="2">
    <source>
        <dbReference type="EMBL" id="KAK7692113.1"/>
    </source>
</evidence>
<name>A0AAW0GF34_9APHY</name>
<protein>
    <recommendedName>
        <fullName evidence="1">DUF7770 domain-containing protein</fullName>
    </recommendedName>
</protein>
<gene>
    <name evidence="2" type="ORF">QCA50_003732</name>
</gene>
<evidence type="ECO:0000313" key="3">
    <source>
        <dbReference type="Proteomes" id="UP001385951"/>
    </source>
</evidence>
<evidence type="ECO:0000259" key="1">
    <source>
        <dbReference type="Pfam" id="PF24968"/>
    </source>
</evidence>
<dbReference type="EMBL" id="JASBNA010000004">
    <property type="protein sequence ID" value="KAK7692113.1"/>
    <property type="molecule type" value="Genomic_DNA"/>
</dbReference>
<keyword evidence="3" id="KW-1185">Reference proteome</keyword>
<dbReference type="InterPro" id="IPR056672">
    <property type="entry name" value="DUF7770"/>
</dbReference>
<dbReference type="Proteomes" id="UP001385951">
    <property type="component" value="Unassembled WGS sequence"/>
</dbReference>
<comment type="caution">
    <text evidence="2">The sequence shown here is derived from an EMBL/GenBank/DDBJ whole genome shotgun (WGS) entry which is preliminary data.</text>
</comment>
<organism evidence="2 3">
    <name type="scientific">Cerrena zonata</name>
    <dbReference type="NCBI Taxonomy" id="2478898"/>
    <lineage>
        <taxon>Eukaryota</taxon>
        <taxon>Fungi</taxon>
        <taxon>Dikarya</taxon>
        <taxon>Basidiomycota</taxon>
        <taxon>Agaricomycotina</taxon>
        <taxon>Agaricomycetes</taxon>
        <taxon>Polyporales</taxon>
        <taxon>Cerrenaceae</taxon>
        <taxon>Cerrena</taxon>
    </lineage>
</organism>
<reference evidence="2 3" key="1">
    <citation type="submission" date="2022-09" db="EMBL/GenBank/DDBJ databases">
        <authorList>
            <person name="Palmer J.M."/>
        </authorList>
    </citation>
    <scope>NUCLEOTIDE SEQUENCE [LARGE SCALE GENOMIC DNA]</scope>
    <source>
        <strain evidence="2 3">DSM 7382</strain>
    </source>
</reference>
<dbReference type="Pfam" id="PF24968">
    <property type="entry name" value="DUF7770"/>
    <property type="match status" value="1"/>
</dbReference>
<feature type="domain" description="DUF7770" evidence="1">
    <location>
        <begin position="24"/>
        <end position="167"/>
    </location>
</feature>
<proteinExistence type="predicted"/>